<dbReference type="EMBL" id="RCHU02000008">
    <property type="protein sequence ID" value="KAL3582427.1"/>
    <property type="molecule type" value="Genomic_DNA"/>
</dbReference>
<protein>
    <submittedName>
        <fullName evidence="1">Uncharacterized protein</fullName>
    </submittedName>
</protein>
<comment type="caution">
    <text evidence="1">The sequence shown here is derived from an EMBL/GenBank/DDBJ whole genome shotgun (WGS) entry which is preliminary data.</text>
</comment>
<keyword evidence="2" id="KW-1185">Reference proteome</keyword>
<name>A0ACC4BW91_POPAL</name>
<proteinExistence type="predicted"/>
<dbReference type="Proteomes" id="UP000309997">
    <property type="component" value="Unassembled WGS sequence"/>
</dbReference>
<organism evidence="1 2">
    <name type="scientific">Populus alba</name>
    <name type="common">White poplar</name>
    <dbReference type="NCBI Taxonomy" id="43335"/>
    <lineage>
        <taxon>Eukaryota</taxon>
        <taxon>Viridiplantae</taxon>
        <taxon>Streptophyta</taxon>
        <taxon>Embryophyta</taxon>
        <taxon>Tracheophyta</taxon>
        <taxon>Spermatophyta</taxon>
        <taxon>Magnoliopsida</taxon>
        <taxon>eudicotyledons</taxon>
        <taxon>Gunneridae</taxon>
        <taxon>Pentapetalae</taxon>
        <taxon>rosids</taxon>
        <taxon>fabids</taxon>
        <taxon>Malpighiales</taxon>
        <taxon>Salicaceae</taxon>
        <taxon>Saliceae</taxon>
        <taxon>Populus</taxon>
    </lineage>
</organism>
<reference evidence="1 2" key="1">
    <citation type="journal article" date="2024" name="Plant Biotechnol. J.">
        <title>Genome and CRISPR/Cas9 system of a widespread forest tree (Populus alba) in the world.</title>
        <authorList>
            <person name="Liu Y.J."/>
            <person name="Jiang P.F."/>
            <person name="Han X.M."/>
            <person name="Li X.Y."/>
            <person name="Wang H.M."/>
            <person name="Wang Y.J."/>
            <person name="Wang X.X."/>
            <person name="Zeng Q.Y."/>
        </authorList>
    </citation>
    <scope>NUCLEOTIDE SEQUENCE [LARGE SCALE GENOMIC DNA]</scope>
    <source>
        <strain evidence="2">cv. PAL-ZL1</strain>
    </source>
</reference>
<accession>A0ACC4BW91</accession>
<evidence type="ECO:0000313" key="2">
    <source>
        <dbReference type="Proteomes" id="UP000309997"/>
    </source>
</evidence>
<sequence>MSPPSLIILISVFSILSLSTSQPPPLRRTLIDCGATVPSTINGLQWILDTGYITGGTAKNLTVPVLNHTLSTVRSFPLQNNLRRKFCYVVNVFRGAKYMIRSTYFYGGINGNDSPPVFDQIVDGTLWSVVNTTEDYRDGMSSYYEGVFLAQGKTMSFCIAANSYTESDPFISALEFVILENSLYNSTDFKQAGLSLVARHSFGHNERIRYPDDQFDRVWEPFGANDSTVSSSKNVSVSTIWNLPPTKIFETELTTSRSSPQELNWPPVPLPNSTYYIALYFAHDHNSSPGGSRIIDISINGVPYYKNMTVTPAGVVVFANKWPLGGLTKVALTPATGLSIDPLINGGEVFDVIALGGRTLTRDVIALEALKSSFQNAPHDWNGDPCMPRQFSWTGIACSEGPRIRVVTLNLTSMGLSGSLPLSFSRLTALTGIWLGNNTLSGSIPDFSSLKMLETLHLEDNQFTGEIPLSLGNIKGLRELFLQNNNLTGQIPNNLIGKPGLNLSSCPRLLLKQNTLCAPKAKTFHDIALSSYSMHLVQAIDQIPFGRSFHVDLSDSQDLQLCMWQDTSLVPICKQLKLGKTEVRNEVNQLVKEMNEHIEQSYGSYSLDEALLLLS</sequence>
<evidence type="ECO:0000313" key="1">
    <source>
        <dbReference type="EMBL" id="KAL3582427.1"/>
    </source>
</evidence>
<gene>
    <name evidence="1" type="ORF">D5086_016759</name>
</gene>